<accession>A0A816G655</accession>
<evidence type="ECO:0000313" key="2">
    <source>
        <dbReference type="Proteomes" id="UP000663828"/>
    </source>
</evidence>
<gene>
    <name evidence="1" type="ORF">XAT740_LOCUS58678</name>
</gene>
<dbReference type="EMBL" id="CAJNOR010013015">
    <property type="protein sequence ID" value="CAF1670968.1"/>
    <property type="molecule type" value="Genomic_DNA"/>
</dbReference>
<proteinExistence type="predicted"/>
<keyword evidence="2" id="KW-1185">Reference proteome</keyword>
<evidence type="ECO:0000313" key="1">
    <source>
        <dbReference type="EMBL" id="CAF1670968.1"/>
    </source>
</evidence>
<dbReference type="Proteomes" id="UP000663828">
    <property type="component" value="Unassembled WGS sequence"/>
</dbReference>
<name>A0A816G655_ADIRI</name>
<comment type="caution">
    <text evidence="1">The sequence shown here is derived from an EMBL/GenBank/DDBJ whole genome shotgun (WGS) entry which is preliminary data.</text>
</comment>
<dbReference type="AlphaFoldDB" id="A0A816G655"/>
<reference evidence="1" key="1">
    <citation type="submission" date="2021-02" db="EMBL/GenBank/DDBJ databases">
        <authorList>
            <person name="Nowell W R."/>
        </authorList>
    </citation>
    <scope>NUCLEOTIDE SEQUENCE</scope>
</reference>
<organism evidence="1 2">
    <name type="scientific">Adineta ricciae</name>
    <name type="common">Rotifer</name>
    <dbReference type="NCBI Taxonomy" id="249248"/>
    <lineage>
        <taxon>Eukaryota</taxon>
        <taxon>Metazoa</taxon>
        <taxon>Spiralia</taxon>
        <taxon>Gnathifera</taxon>
        <taxon>Rotifera</taxon>
        <taxon>Eurotatoria</taxon>
        <taxon>Bdelloidea</taxon>
        <taxon>Adinetida</taxon>
        <taxon>Adinetidae</taxon>
        <taxon>Adineta</taxon>
    </lineage>
</organism>
<sequence>MHLATKIRNRLLSKVASLKLGSYSIDIQHLFDLIHLKNKLDHNLIRSDINPKNRQHFASCVKISSDMLRLIISPLIEKSTPTEERLYQMWTVLFTSRLWRAWIKHMKLSNENTSDNSLSSKQSKRNSFIRIQTYWYIGANTHTSLYIILLIINNKLPIDAINTYAFKPQACENIFRTARSLSGAYLSSINFSVKSFLKRSEEVSIVNLIKDRGIHVGAYQFQVL</sequence>
<protein>
    <submittedName>
        <fullName evidence="1">Uncharacterized protein</fullName>
    </submittedName>
</protein>